<dbReference type="EMBL" id="JAVFKY010000002">
    <property type="protein sequence ID" value="KAK5580600.1"/>
    <property type="molecule type" value="Genomic_DNA"/>
</dbReference>
<dbReference type="PANTHER" id="PTHR31318:SF1">
    <property type="entry name" value="POLYMORPHIC MEMBRANE PROTEIN REPEAT-CONTAINING PROTEIN-RELATED"/>
    <property type="match status" value="1"/>
</dbReference>
<keyword evidence="3" id="KW-1185">Reference proteome</keyword>
<sequence>MAKVFNYLFILVVLLNISFTFSQNIISVNYNIARDYNSFEECGLNGEPVCTSLEDAGNRAIILSKTSNPTNYINIIGDINGSTPVSLGNLYNYCGKLYIRSSNTSVNINIDGSNSTQQPFLNIQEADQPNSTYPCSVQRLFQFQYLNFKNWDQTIVNININQETDQVSINPSKSLLIYFQIVNIISSSSILMIYPKNLGQTYNEKAIKVAFVTTIATNLRSSSVLFSPNSTEDHLSPIYIVGASIIRILNLSNSSLLSTPFIFLKNATLSTGAADSYASNNNFSSNPFIMSTEGGNIVIISLSFINNRLSTFLYFSNSFNQPSIGVAFSNNTFSSDINQKCKYINYKYENSVIVVKESIFSTLDLLDYYSLAQNIITNNLIFVGDSNLNLDNSIISSSFYGEKHIINTIDSSISINNLNLTWSDLPIIGSNSNIYLYYSVFTNDVFCGCQGCNFYNQSIFVDPTVYSSECNL</sequence>
<protein>
    <recommendedName>
        <fullName evidence="4">Transmembrane protein</fullName>
    </recommendedName>
</protein>
<dbReference type="AlphaFoldDB" id="A0AAN7U343"/>
<keyword evidence="1" id="KW-0732">Signal</keyword>
<evidence type="ECO:0000256" key="1">
    <source>
        <dbReference type="SAM" id="SignalP"/>
    </source>
</evidence>
<dbReference type="Proteomes" id="UP001344447">
    <property type="component" value="Unassembled WGS sequence"/>
</dbReference>
<evidence type="ECO:0008006" key="4">
    <source>
        <dbReference type="Google" id="ProtNLM"/>
    </source>
</evidence>
<feature type="chain" id="PRO_5043046039" description="Transmembrane protein" evidence="1">
    <location>
        <begin position="23"/>
        <end position="472"/>
    </location>
</feature>
<evidence type="ECO:0000313" key="2">
    <source>
        <dbReference type="EMBL" id="KAK5580600.1"/>
    </source>
</evidence>
<name>A0AAN7U343_9MYCE</name>
<organism evidence="2 3">
    <name type="scientific">Dictyostelium firmibasis</name>
    <dbReference type="NCBI Taxonomy" id="79012"/>
    <lineage>
        <taxon>Eukaryota</taxon>
        <taxon>Amoebozoa</taxon>
        <taxon>Evosea</taxon>
        <taxon>Eumycetozoa</taxon>
        <taxon>Dictyostelia</taxon>
        <taxon>Dictyosteliales</taxon>
        <taxon>Dictyosteliaceae</taxon>
        <taxon>Dictyostelium</taxon>
    </lineage>
</organism>
<reference evidence="2 3" key="1">
    <citation type="submission" date="2023-11" db="EMBL/GenBank/DDBJ databases">
        <title>Dfirmibasis_genome.</title>
        <authorList>
            <person name="Edelbroek B."/>
            <person name="Kjellin J."/>
            <person name="Jerlstrom-Hultqvist J."/>
            <person name="Soderbom F."/>
        </authorList>
    </citation>
    <scope>NUCLEOTIDE SEQUENCE [LARGE SCALE GENOMIC DNA]</scope>
    <source>
        <strain evidence="2 3">TNS-C-14</strain>
    </source>
</reference>
<evidence type="ECO:0000313" key="3">
    <source>
        <dbReference type="Proteomes" id="UP001344447"/>
    </source>
</evidence>
<gene>
    <name evidence="2" type="ORF">RB653_000622</name>
</gene>
<accession>A0AAN7U343</accession>
<feature type="signal peptide" evidence="1">
    <location>
        <begin position="1"/>
        <end position="22"/>
    </location>
</feature>
<comment type="caution">
    <text evidence="2">The sequence shown here is derived from an EMBL/GenBank/DDBJ whole genome shotgun (WGS) entry which is preliminary data.</text>
</comment>
<proteinExistence type="predicted"/>
<dbReference type="PANTHER" id="PTHR31318">
    <property type="entry name" value="EXPRESSED PROTEIN-RELATED"/>
    <property type="match status" value="1"/>
</dbReference>